<keyword evidence="2" id="KW-1185">Reference proteome</keyword>
<dbReference type="EMBL" id="FXZK01000033">
    <property type="protein sequence ID" value="SMY10382.1"/>
    <property type="molecule type" value="Genomic_DNA"/>
</dbReference>
<organism evidence="1 2">
    <name type="scientific">Flavimaricola marinus</name>
    <dbReference type="NCBI Taxonomy" id="1819565"/>
    <lineage>
        <taxon>Bacteria</taxon>
        <taxon>Pseudomonadati</taxon>
        <taxon>Pseudomonadota</taxon>
        <taxon>Alphaproteobacteria</taxon>
        <taxon>Rhodobacterales</taxon>
        <taxon>Paracoccaceae</taxon>
        <taxon>Flavimaricola</taxon>
    </lineage>
</organism>
<dbReference type="Proteomes" id="UP000201613">
    <property type="component" value="Unassembled WGS sequence"/>
</dbReference>
<reference evidence="1 2" key="1">
    <citation type="submission" date="2017-05" db="EMBL/GenBank/DDBJ databases">
        <authorList>
            <person name="Song R."/>
            <person name="Chenine A.L."/>
            <person name="Ruprecht R.M."/>
        </authorList>
    </citation>
    <scope>NUCLEOTIDE SEQUENCE [LARGE SCALE GENOMIC DNA]</scope>
    <source>
        <strain evidence="1 2">CECT 8899</strain>
    </source>
</reference>
<evidence type="ECO:0000313" key="2">
    <source>
        <dbReference type="Proteomes" id="UP000201613"/>
    </source>
</evidence>
<proteinExistence type="predicted"/>
<accession>A0A238LL62</accession>
<sequence length="61" mass="6679">MVSAAKHLNDQTSWAIPHSGAHSSDVYSLYTMSILANAKGICESVRLDGQTLDSACRYNRH</sequence>
<evidence type="ECO:0000313" key="1">
    <source>
        <dbReference type="EMBL" id="SMY10382.1"/>
    </source>
</evidence>
<name>A0A238LL62_9RHOB</name>
<gene>
    <name evidence="1" type="ORF">LOM8899_04561</name>
</gene>
<dbReference type="AlphaFoldDB" id="A0A238LL62"/>
<protein>
    <submittedName>
        <fullName evidence="1">Uncharacterized protein</fullName>
    </submittedName>
</protein>